<dbReference type="Pfam" id="PF11374">
    <property type="entry name" value="DUF3176"/>
    <property type="match status" value="1"/>
</dbReference>
<dbReference type="AlphaFoldDB" id="A0AAE0NLE8"/>
<dbReference type="PANTHER" id="PTHR35394:SF5">
    <property type="entry name" value="DUF3176 DOMAIN-CONTAINING PROTEIN"/>
    <property type="match status" value="1"/>
</dbReference>
<proteinExistence type="predicted"/>
<accession>A0AAE0NLE8</accession>
<feature type="compositionally biased region" description="Basic and acidic residues" evidence="1">
    <location>
        <begin position="1"/>
        <end position="18"/>
    </location>
</feature>
<feature type="region of interest" description="Disordered" evidence="1">
    <location>
        <begin position="52"/>
        <end position="71"/>
    </location>
</feature>
<feature type="region of interest" description="Disordered" evidence="1">
    <location>
        <begin position="1"/>
        <end position="34"/>
    </location>
</feature>
<sequence length="179" mass="19928">MHYEDLAYLDVEPKDELRGTGLPRTETTPPSPKEPARLAWLRRWLQRKRRRKSVSVAEGNGEARHESGDSRGTWRPWTAEILWCILSFVCLAAIAVLLKIYDGHGLPNWPLAVSINVPVAFLTAICQVAMVVPLAEGLAQLKWNSFARVDRPLSDFQAFDDAGRGPVGSAKLLATQKGR</sequence>
<evidence type="ECO:0000256" key="1">
    <source>
        <dbReference type="SAM" id="MobiDB-lite"/>
    </source>
</evidence>
<dbReference type="Proteomes" id="UP001287356">
    <property type="component" value="Unassembled WGS sequence"/>
</dbReference>
<name>A0AAE0NLE8_9PEZI</name>
<evidence type="ECO:0000313" key="4">
    <source>
        <dbReference type="Proteomes" id="UP001287356"/>
    </source>
</evidence>
<reference evidence="3" key="1">
    <citation type="journal article" date="2023" name="Mol. Phylogenet. Evol.">
        <title>Genome-scale phylogeny and comparative genomics of the fungal order Sordariales.</title>
        <authorList>
            <person name="Hensen N."/>
            <person name="Bonometti L."/>
            <person name="Westerberg I."/>
            <person name="Brannstrom I.O."/>
            <person name="Guillou S."/>
            <person name="Cros-Aarteil S."/>
            <person name="Calhoun S."/>
            <person name="Haridas S."/>
            <person name="Kuo A."/>
            <person name="Mondo S."/>
            <person name="Pangilinan J."/>
            <person name="Riley R."/>
            <person name="LaButti K."/>
            <person name="Andreopoulos B."/>
            <person name="Lipzen A."/>
            <person name="Chen C."/>
            <person name="Yan M."/>
            <person name="Daum C."/>
            <person name="Ng V."/>
            <person name="Clum A."/>
            <person name="Steindorff A."/>
            <person name="Ohm R.A."/>
            <person name="Martin F."/>
            <person name="Silar P."/>
            <person name="Natvig D.O."/>
            <person name="Lalanne C."/>
            <person name="Gautier V."/>
            <person name="Ament-Velasquez S.L."/>
            <person name="Kruys A."/>
            <person name="Hutchinson M.I."/>
            <person name="Powell A.J."/>
            <person name="Barry K."/>
            <person name="Miller A.N."/>
            <person name="Grigoriev I.V."/>
            <person name="Debuchy R."/>
            <person name="Gladieux P."/>
            <person name="Hiltunen Thoren M."/>
            <person name="Johannesson H."/>
        </authorList>
    </citation>
    <scope>NUCLEOTIDE SEQUENCE</scope>
    <source>
        <strain evidence="3">CBS 958.72</strain>
    </source>
</reference>
<organism evidence="3 4">
    <name type="scientific">Lasiosphaeria ovina</name>
    <dbReference type="NCBI Taxonomy" id="92902"/>
    <lineage>
        <taxon>Eukaryota</taxon>
        <taxon>Fungi</taxon>
        <taxon>Dikarya</taxon>
        <taxon>Ascomycota</taxon>
        <taxon>Pezizomycotina</taxon>
        <taxon>Sordariomycetes</taxon>
        <taxon>Sordariomycetidae</taxon>
        <taxon>Sordariales</taxon>
        <taxon>Lasiosphaeriaceae</taxon>
        <taxon>Lasiosphaeria</taxon>
    </lineage>
</organism>
<feature type="transmembrane region" description="Helical" evidence="2">
    <location>
        <begin position="81"/>
        <end position="101"/>
    </location>
</feature>
<keyword evidence="2" id="KW-0472">Membrane</keyword>
<keyword evidence="2" id="KW-0812">Transmembrane</keyword>
<reference evidence="3" key="2">
    <citation type="submission" date="2023-06" db="EMBL/GenBank/DDBJ databases">
        <authorList>
            <consortium name="Lawrence Berkeley National Laboratory"/>
            <person name="Haridas S."/>
            <person name="Hensen N."/>
            <person name="Bonometti L."/>
            <person name="Westerberg I."/>
            <person name="Brannstrom I.O."/>
            <person name="Guillou S."/>
            <person name="Cros-Aarteil S."/>
            <person name="Calhoun S."/>
            <person name="Kuo A."/>
            <person name="Mondo S."/>
            <person name="Pangilinan J."/>
            <person name="Riley R."/>
            <person name="Labutti K."/>
            <person name="Andreopoulos B."/>
            <person name="Lipzen A."/>
            <person name="Chen C."/>
            <person name="Yanf M."/>
            <person name="Daum C."/>
            <person name="Ng V."/>
            <person name="Clum A."/>
            <person name="Steindorff A."/>
            <person name="Ohm R."/>
            <person name="Martin F."/>
            <person name="Silar P."/>
            <person name="Natvig D."/>
            <person name="Lalanne C."/>
            <person name="Gautier V."/>
            <person name="Ament-Velasquez S.L."/>
            <person name="Kruys A."/>
            <person name="Hutchinson M.I."/>
            <person name="Powell A.J."/>
            <person name="Barry K."/>
            <person name="Miller A.N."/>
            <person name="Grigoriev I.V."/>
            <person name="Debuchy R."/>
            <person name="Gladieux P."/>
            <person name="Thoren M.H."/>
            <person name="Johannesson H."/>
        </authorList>
    </citation>
    <scope>NUCLEOTIDE SEQUENCE</scope>
    <source>
        <strain evidence="3">CBS 958.72</strain>
    </source>
</reference>
<dbReference type="PANTHER" id="PTHR35394">
    <property type="entry name" value="DUF3176 DOMAIN-CONTAINING PROTEIN"/>
    <property type="match status" value="1"/>
</dbReference>
<keyword evidence="4" id="KW-1185">Reference proteome</keyword>
<protein>
    <submittedName>
        <fullName evidence="3">Uncharacterized protein</fullName>
    </submittedName>
</protein>
<dbReference type="EMBL" id="JAULSN010000001">
    <property type="protein sequence ID" value="KAK3383701.1"/>
    <property type="molecule type" value="Genomic_DNA"/>
</dbReference>
<evidence type="ECO:0000256" key="2">
    <source>
        <dbReference type="SAM" id="Phobius"/>
    </source>
</evidence>
<comment type="caution">
    <text evidence="3">The sequence shown here is derived from an EMBL/GenBank/DDBJ whole genome shotgun (WGS) entry which is preliminary data.</text>
</comment>
<dbReference type="InterPro" id="IPR021514">
    <property type="entry name" value="DUF3176"/>
</dbReference>
<keyword evidence="2" id="KW-1133">Transmembrane helix</keyword>
<feature type="transmembrane region" description="Helical" evidence="2">
    <location>
        <begin position="113"/>
        <end position="135"/>
    </location>
</feature>
<gene>
    <name evidence="3" type="ORF">B0T24DRAFT_605978</name>
</gene>
<evidence type="ECO:0000313" key="3">
    <source>
        <dbReference type="EMBL" id="KAK3383701.1"/>
    </source>
</evidence>